<dbReference type="Proteomes" id="UP000684084">
    <property type="component" value="Unassembled WGS sequence"/>
</dbReference>
<evidence type="ECO:0000256" key="4">
    <source>
        <dbReference type="RuleBase" id="RU362118"/>
    </source>
</evidence>
<sequence>MAALEGETNVISTSSGWTVQFVAISTICSLTSCVDFFFKRIGYTSKIGINVKFVQGDDPEEFAKLINDKPKAIYLESMRNSKFNIPDFEAICEYFIKPIEHGADIMLEPHSLMLYNLQVIWHGRRKNFRDTSYINN</sequence>
<name>A0A916DZZ8_9GLOM</name>
<dbReference type="InterPro" id="IPR000277">
    <property type="entry name" value="Cys/Met-Metab_PyrdxlP-dep_enz"/>
</dbReference>
<keyword evidence="2" id="KW-0808">Transferase</keyword>
<keyword evidence="5" id="KW-1133">Transmembrane helix</keyword>
<dbReference type="GO" id="GO:0030170">
    <property type="term" value="F:pyridoxal phosphate binding"/>
    <property type="evidence" value="ECO:0007669"/>
    <property type="project" value="InterPro"/>
</dbReference>
<evidence type="ECO:0000313" key="7">
    <source>
        <dbReference type="Proteomes" id="UP000684084"/>
    </source>
</evidence>
<gene>
    <name evidence="6" type="ORF">CHRIB12_LOCUS3990</name>
</gene>
<evidence type="ECO:0000256" key="2">
    <source>
        <dbReference type="ARBA" id="ARBA00022679"/>
    </source>
</evidence>
<comment type="caution">
    <text evidence="6">The sequence shown here is derived from an EMBL/GenBank/DDBJ whole genome shotgun (WGS) entry which is preliminary data.</text>
</comment>
<dbReference type="GO" id="GO:0071269">
    <property type="term" value="P:L-homocysteine biosynthetic process"/>
    <property type="evidence" value="ECO:0007669"/>
    <property type="project" value="TreeGrafter"/>
</dbReference>
<dbReference type="GO" id="GO:0019346">
    <property type="term" value="P:transsulfuration"/>
    <property type="evidence" value="ECO:0007669"/>
    <property type="project" value="InterPro"/>
</dbReference>
<feature type="transmembrane region" description="Helical" evidence="5">
    <location>
        <begin position="17"/>
        <end position="38"/>
    </location>
</feature>
<evidence type="ECO:0000313" key="6">
    <source>
        <dbReference type="EMBL" id="CAB5344702.1"/>
    </source>
</evidence>
<dbReference type="InterPro" id="IPR006235">
    <property type="entry name" value="OAc-hSer/O-AcSer_sulfhydrylase"/>
</dbReference>
<accession>A0A916DZZ8</accession>
<keyword evidence="5" id="KW-0812">Transmembrane</keyword>
<dbReference type="PANTHER" id="PTHR43797:SF2">
    <property type="entry name" value="HOMOCYSTEINE_CYSTEINE SYNTHASE"/>
    <property type="match status" value="1"/>
</dbReference>
<evidence type="ECO:0000256" key="5">
    <source>
        <dbReference type="SAM" id="Phobius"/>
    </source>
</evidence>
<dbReference type="GO" id="GO:0005737">
    <property type="term" value="C:cytoplasm"/>
    <property type="evidence" value="ECO:0007669"/>
    <property type="project" value="TreeGrafter"/>
</dbReference>
<evidence type="ECO:0000256" key="3">
    <source>
        <dbReference type="ARBA" id="ARBA00022898"/>
    </source>
</evidence>
<dbReference type="Pfam" id="PF01053">
    <property type="entry name" value="Cys_Met_Meta_PP"/>
    <property type="match status" value="1"/>
</dbReference>
<proteinExistence type="inferred from homology"/>
<evidence type="ECO:0000256" key="1">
    <source>
        <dbReference type="ARBA" id="ARBA00001933"/>
    </source>
</evidence>
<dbReference type="EMBL" id="CAGKOT010000005">
    <property type="protein sequence ID" value="CAB5344702.1"/>
    <property type="molecule type" value="Genomic_DNA"/>
</dbReference>
<keyword evidence="5" id="KW-0472">Membrane</keyword>
<dbReference type="GO" id="GO:0004124">
    <property type="term" value="F:cysteine synthase activity"/>
    <property type="evidence" value="ECO:0007669"/>
    <property type="project" value="TreeGrafter"/>
</dbReference>
<reference evidence="6" key="1">
    <citation type="submission" date="2020-05" db="EMBL/GenBank/DDBJ databases">
        <authorList>
            <person name="Rincon C."/>
            <person name="Sanders R I."/>
            <person name="Robbins C."/>
            <person name="Chaturvedi A."/>
        </authorList>
    </citation>
    <scope>NUCLEOTIDE SEQUENCE</scope>
    <source>
        <strain evidence="6">CHB12</strain>
    </source>
</reference>
<comment type="cofactor">
    <cofactor evidence="1 4">
        <name>pyridoxal 5'-phosphate</name>
        <dbReference type="ChEBI" id="CHEBI:597326"/>
    </cofactor>
</comment>
<dbReference type="GO" id="GO:0006535">
    <property type="term" value="P:cysteine biosynthetic process from serine"/>
    <property type="evidence" value="ECO:0007669"/>
    <property type="project" value="TreeGrafter"/>
</dbReference>
<comment type="similarity">
    <text evidence="4">Belongs to the trans-sulfuration enzymes family.</text>
</comment>
<dbReference type="PANTHER" id="PTHR43797">
    <property type="entry name" value="HOMOCYSTEINE/CYSTEINE SYNTHASE"/>
    <property type="match status" value="1"/>
</dbReference>
<organism evidence="6 7">
    <name type="scientific">Rhizophagus irregularis</name>
    <dbReference type="NCBI Taxonomy" id="588596"/>
    <lineage>
        <taxon>Eukaryota</taxon>
        <taxon>Fungi</taxon>
        <taxon>Fungi incertae sedis</taxon>
        <taxon>Mucoromycota</taxon>
        <taxon>Glomeromycotina</taxon>
        <taxon>Glomeromycetes</taxon>
        <taxon>Glomerales</taxon>
        <taxon>Glomeraceae</taxon>
        <taxon>Rhizophagus</taxon>
    </lineage>
</organism>
<dbReference type="AlphaFoldDB" id="A0A916DZZ8"/>
<dbReference type="GO" id="GO:0003961">
    <property type="term" value="F:O-acetylhomoserine aminocarboxypropyltransferase activity"/>
    <property type="evidence" value="ECO:0007669"/>
    <property type="project" value="TreeGrafter"/>
</dbReference>
<keyword evidence="3 4" id="KW-0663">Pyridoxal phosphate</keyword>
<protein>
    <submittedName>
        <fullName evidence="6">Uncharacterized protein</fullName>
    </submittedName>
</protein>
<dbReference type="OrthoDB" id="3512640at2759"/>